<sequence>MAEARILLLLLLPPSRNLEHHQGSTSQEQGGVGAMHPKQRSGALSGVQWVLDRLDRCVAAMYVAAPRNVCEEAAYLRGLRTRTSSFCTCACGCGPLPSIPTLSRPDCRVVRLSHAPRALYNSIQPVANHHGVAWVALHITTPSRRTAR</sequence>
<keyword evidence="2" id="KW-1185">Reference proteome</keyword>
<proteinExistence type="predicted"/>
<protein>
    <submittedName>
        <fullName evidence="1">Uncharacterized protein</fullName>
    </submittedName>
</protein>
<evidence type="ECO:0000313" key="1">
    <source>
        <dbReference type="EMBL" id="KAL0942509.1"/>
    </source>
</evidence>
<evidence type="ECO:0000313" key="2">
    <source>
        <dbReference type="Proteomes" id="UP000805649"/>
    </source>
</evidence>
<accession>A0ACC3ZEE2</accession>
<reference evidence="1 2" key="1">
    <citation type="journal article" date="2020" name="Phytopathology">
        <title>Genome Sequence Resources of Colletotrichum truncatum, C. plurivorum, C. musicola, and C. sojae: Four Species Pathogenic to Soybean (Glycine max).</title>
        <authorList>
            <person name="Rogerio F."/>
            <person name="Boufleur T.R."/>
            <person name="Ciampi-Guillardi M."/>
            <person name="Sukno S.A."/>
            <person name="Thon M.R."/>
            <person name="Massola Junior N.S."/>
            <person name="Baroncelli R."/>
        </authorList>
    </citation>
    <scope>NUCLEOTIDE SEQUENCE [LARGE SCALE GENOMIC DNA]</scope>
    <source>
        <strain evidence="1 2">CMES1059</strain>
    </source>
</reference>
<comment type="caution">
    <text evidence="1">The sequence shown here is derived from an EMBL/GenBank/DDBJ whole genome shotgun (WGS) entry which is preliminary data.</text>
</comment>
<gene>
    <name evidence="1" type="ORF">CTRU02_200395</name>
</gene>
<organism evidence="1 2">
    <name type="scientific">Colletotrichum truncatum</name>
    <name type="common">Anthracnose fungus</name>
    <name type="synonym">Colletotrichum capsici</name>
    <dbReference type="NCBI Taxonomy" id="5467"/>
    <lineage>
        <taxon>Eukaryota</taxon>
        <taxon>Fungi</taxon>
        <taxon>Dikarya</taxon>
        <taxon>Ascomycota</taxon>
        <taxon>Pezizomycotina</taxon>
        <taxon>Sordariomycetes</taxon>
        <taxon>Hypocreomycetidae</taxon>
        <taxon>Glomerellales</taxon>
        <taxon>Glomerellaceae</taxon>
        <taxon>Colletotrichum</taxon>
        <taxon>Colletotrichum truncatum species complex</taxon>
    </lineage>
</organism>
<dbReference type="EMBL" id="VUJX02000001">
    <property type="protein sequence ID" value="KAL0942509.1"/>
    <property type="molecule type" value="Genomic_DNA"/>
</dbReference>
<name>A0ACC3ZEE2_COLTU</name>
<dbReference type="Proteomes" id="UP000805649">
    <property type="component" value="Unassembled WGS sequence"/>
</dbReference>